<keyword evidence="1" id="KW-0472">Membrane</keyword>
<comment type="caution">
    <text evidence="2">The sequence shown here is derived from an EMBL/GenBank/DDBJ whole genome shotgun (WGS) entry which is preliminary data.</text>
</comment>
<keyword evidence="1" id="KW-1133">Transmembrane helix</keyword>
<dbReference type="EMBL" id="PUHZ01000019">
    <property type="protein sequence ID" value="PQO44523.1"/>
    <property type="molecule type" value="Genomic_DNA"/>
</dbReference>
<sequence length="180" mass="19983">MADQTENPFASPVDVSHQNHHAFHASEREAATQQNFQAVIAAILTVLIGILTIGSTALISTINTNGAMVTIGILVFMTVSCLATMLNHRFRAGRALQRLPLTIDEEGIQAKFEDGGAWNWRKIPWDQITNVRFVPRDRMVVTDISGQESIADLRLMAAGRWGPLRSTLRHYSDWMAEARG</sequence>
<dbReference type="RefSeq" id="WP_105337050.1">
    <property type="nucleotide sequence ID" value="NZ_PUHZ01000019.1"/>
</dbReference>
<reference evidence="2 3" key="1">
    <citation type="submission" date="2018-02" db="EMBL/GenBank/DDBJ databases">
        <title>Comparative genomes isolates from brazilian mangrove.</title>
        <authorList>
            <person name="Araujo J.E."/>
            <person name="Taketani R.G."/>
            <person name="Silva M.C.P."/>
            <person name="Loureco M.V."/>
            <person name="Andreote F.D."/>
        </authorList>
    </citation>
    <scope>NUCLEOTIDE SEQUENCE [LARGE SCALE GENOMIC DNA]</scope>
    <source>
        <strain evidence="2 3">Nap-Phe MGV</strain>
    </source>
</reference>
<organism evidence="2 3">
    <name type="scientific">Blastopirellula marina</name>
    <dbReference type="NCBI Taxonomy" id="124"/>
    <lineage>
        <taxon>Bacteria</taxon>
        <taxon>Pseudomonadati</taxon>
        <taxon>Planctomycetota</taxon>
        <taxon>Planctomycetia</taxon>
        <taxon>Pirellulales</taxon>
        <taxon>Pirellulaceae</taxon>
        <taxon>Blastopirellula</taxon>
    </lineage>
</organism>
<name>A0A2S8GJ95_9BACT</name>
<evidence type="ECO:0000313" key="3">
    <source>
        <dbReference type="Proteomes" id="UP000237819"/>
    </source>
</evidence>
<gene>
    <name evidence="2" type="ORF">C5Y93_19135</name>
</gene>
<protein>
    <recommendedName>
        <fullName evidence="4">YcxB-like protein domain-containing protein</fullName>
    </recommendedName>
</protein>
<dbReference type="AlphaFoldDB" id="A0A2S8GJ95"/>
<feature type="transmembrane region" description="Helical" evidence="1">
    <location>
        <begin position="66"/>
        <end position="86"/>
    </location>
</feature>
<dbReference type="Proteomes" id="UP000237819">
    <property type="component" value="Unassembled WGS sequence"/>
</dbReference>
<evidence type="ECO:0000256" key="1">
    <source>
        <dbReference type="SAM" id="Phobius"/>
    </source>
</evidence>
<dbReference type="OrthoDB" id="278517at2"/>
<evidence type="ECO:0000313" key="2">
    <source>
        <dbReference type="EMBL" id="PQO44523.1"/>
    </source>
</evidence>
<feature type="transmembrane region" description="Helical" evidence="1">
    <location>
        <begin position="38"/>
        <end position="60"/>
    </location>
</feature>
<evidence type="ECO:0008006" key="4">
    <source>
        <dbReference type="Google" id="ProtNLM"/>
    </source>
</evidence>
<proteinExistence type="predicted"/>
<keyword evidence="1" id="KW-0812">Transmembrane</keyword>
<accession>A0A2S8GJ95</accession>